<evidence type="ECO:0000256" key="4">
    <source>
        <dbReference type="ARBA" id="ARBA00023136"/>
    </source>
</evidence>
<dbReference type="Proteomes" id="UP000244905">
    <property type="component" value="Unassembled WGS sequence"/>
</dbReference>
<comment type="caution">
    <text evidence="8">The sequence shown here is derived from an EMBL/GenBank/DDBJ whole genome shotgun (WGS) entry which is preliminary data.</text>
</comment>
<evidence type="ECO:0000313" key="8">
    <source>
        <dbReference type="EMBL" id="PWB00968.1"/>
    </source>
</evidence>
<feature type="transmembrane region" description="Helical" evidence="5">
    <location>
        <begin position="125"/>
        <end position="142"/>
    </location>
</feature>
<sequence length="195" mass="20894">MATWYVYQNNVQTGPVSEDQLSGMGLTPATLVWREGMEQWQPAGQVPELSFLFEAPAGEGSSFTTTPPPSPGAEAYAGTRQYQNAPGGAQYQGAQGGQQYQNAPGAAYPPAGAYIPASGKDKTTAGILAILLGFFGAQYFYLGKIGAAILTIVLSFVTCGIWNLLTFAQGIVMLTMSQEQFDRKYVYTNSTFPLF</sequence>
<evidence type="ECO:0000259" key="6">
    <source>
        <dbReference type="Pfam" id="PF05154"/>
    </source>
</evidence>
<dbReference type="AlphaFoldDB" id="A0A2V1IKZ4"/>
<comment type="subcellular location">
    <subcellularLocation>
        <location evidence="1">Membrane</location>
        <topology evidence="1">Multi-pass membrane protein</topology>
    </subcellularLocation>
</comment>
<organism evidence="8 9">
    <name type="scientific">Duncaniella muris</name>
    <dbReference type="NCBI Taxonomy" id="2094150"/>
    <lineage>
        <taxon>Bacteria</taxon>
        <taxon>Pseudomonadati</taxon>
        <taxon>Bacteroidota</taxon>
        <taxon>Bacteroidia</taxon>
        <taxon>Bacteroidales</taxon>
        <taxon>Muribaculaceae</taxon>
        <taxon>Duncaniella</taxon>
    </lineage>
</organism>
<evidence type="ECO:0000256" key="5">
    <source>
        <dbReference type="SAM" id="Phobius"/>
    </source>
</evidence>
<dbReference type="InterPro" id="IPR025640">
    <property type="entry name" value="GYF_2"/>
</dbReference>
<dbReference type="Pfam" id="PF14237">
    <property type="entry name" value="GYF_2"/>
    <property type="match status" value="1"/>
</dbReference>
<dbReference type="InterPro" id="IPR007829">
    <property type="entry name" value="TM2"/>
</dbReference>
<evidence type="ECO:0000256" key="1">
    <source>
        <dbReference type="ARBA" id="ARBA00004141"/>
    </source>
</evidence>
<keyword evidence="9" id="KW-1185">Reference proteome</keyword>
<dbReference type="RefSeq" id="WP_107033017.1">
    <property type="nucleotide sequence ID" value="NZ_CAOLBL010000026.1"/>
</dbReference>
<protein>
    <submittedName>
        <fullName evidence="8">DUF4339 domain-containing protein</fullName>
    </submittedName>
</protein>
<evidence type="ECO:0000259" key="7">
    <source>
        <dbReference type="Pfam" id="PF14237"/>
    </source>
</evidence>
<dbReference type="GeneID" id="82526884"/>
<feature type="transmembrane region" description="Helical" evidence="5">
    <location>
        <begin position="148"/>
        <end position="174"/>
    </location>
</feature>
<proteinExistence type="predicted"/>
<keyword evidence="3 5" id="KW-1133">Transmembrane helix</keyword>
<evidence type="ECO:0000256" key="3">
    <source>
        <dbReference type="ARBA" id="ARBA00022989"/>
    </source>
</evidence>
<gene>
    <name evidence="8" type="ORF">C5O23_11120</name>
</gene>
<dbReference type="GO" id="GO:0016020">
    <property type="term" value="C:membrane"/>
    <property type="evidence" value="ECO:0007669"/>
    <property type="project" value="UniProtKB-SubCell"/>
</dbReference>
<evidence type="ECO:0000313" key="9">
    <source>
        <dbReference type="Proteomes" id="UP000244905"/>
    </source>
</evidence>
<name>A0A2V1IKZ4_9BACT</name>
<keyword evidence="4 5" id="KW-0472">Membrane</keyword>
<keyword evidence="2 5" id="KW-0812">Transmembrane</keyword>
<dbReference type="Pfam" id="PF05154">
    <property type="entry name" value="TM2"/>
    <property type="match status" value="1"/>
</dbReference>
<accession>A0A2V1IKZ4</accession>
<dbReference type="EMBL" id="PUEC01000028">
    <property type="protein sequence ID" value="PWB00968.1"/>
    <property type="molecule type" value="Genomic_DNA"/>
</dbReference>
<reference evidence="9" key="1">
    <citation type="submission" date="2018-02" db="EMBL/GenBank/DDBJ databases">
        <authorList>
            <person name="Clavel T."/>
            <person name="Strowig T."/>
        </authorList>
    </citation>
    <scope>NUCLEOTIDE SEQUENCE [LARGE SCALE GENOMIC DNA]</scope>
    <source>
        <strain evidence="9">DSM 103720</strain>
    </source>
</reference>
<feature type="domain" description="GYF" evidence="7">
    <location>
        <begin position="4"/>
        <end position="49"/>
    </location>
</feature>
<evidence type="ECO:0000256" key="2">
    <source>
        <dbReference type="ARBA" id="ARBA00022692"/>
    </source>
</evidence>
<feature type="domain" description="TM2" evidence="6">
    <location>
        <begin position="119"/>
        <end position="165"/>
    </location>
</feature>